<dbReference type="Proteomes" id="UP000522262">
    <property type="component" value="Unassembled WGS sequence"/>
</dbReference>
<name>A0A8H5JK72_9HYPO</name>
<protein>
    <submittedName>
        <fullName evidence="1">Uncharacterized protein</fullName>
    </submittedName>
</protein>
<sequence length="323" mass="37415">MDQQTPITKSLHRLCVENPRFLVHPLFWTPEHLHVLHCHFKHLNSSSAPPPFPLPPAPRPASHGGPDLTEDLIRSLLNGPYPDTRFSSFTLLMYPLGVVPFRPETHFFYNKLQFYVPECEVYRTDNIYEFEQQPIIGYFQYDGLIKQRERALAPRSHPLPGASNLPCERLSQHRLRNLTPARWFEDPYLVCVLLSLAQLQWQKRKSMTETFFVRLFVTKASDTTHAHVFQADIPFKLLQALDNPTQDMDNLVWPAIQHIQVPFEPHTSFSQRVAGQLLASLKTREQEEMPRGEKRKLNEMETDKAWSNGICRWIMADGGVHSA</sequence>
<dbReference type="AlphaFoldDB" id="A0A8H5JK72"/>
<accession>A0A8H5JK72</accession>
<dbReference type="EMBL" id="JAAOAM010000024">
    <property type="protein sequence ID" value="KAF5556905.1"/>
    <property type="molecule type" value="Genomic_DNA"/>
</dbReference>
<comment type="caution">
    <text evidence="1">The sequence shown here is derived from an EMBL/GenBank/DDBJ whole genome shotgun (WGS) entry which is preliminary data.</text>
</comment>
<gene>
    <name evidence="1" type="ORF">FMEXI_958</name>
</gene>
<reference evidence="1 2" key="1">
    <citation type="submission" date="2020-05" db="EMBL/GenBank/DDBJ databases">
        <title>Identification and distribution of gene clusters putatively required for synthesis of sphingolipid metabolism inhibitors in phylogenetically diverse species of the filamentous fungus Fusarium.</title>
        <authorList>
            <person name="Kim H.-S."/>
            <person name="Busman M."/>
            <person name="Brown D.W."/>
            <person name="Divon H."/>
            <person name="Uhlig S."/>
            <person name="Proctor R.H."/>
        </authorList>
    </citation>
    <scope>NUCLEOTIDE SEQUENCE [LARGE SCALE GENOMIC DNA]</scope>
    <source>
        <strain evidence="1 2">NRRL 53147</strain>
    </source>
</reference>
<proteinExistence type="predicted"/>
<organism evidence="1 2">
    <name type="scientific">Fusarium mexicanum</name>
    <dbReference type="NCBI Taxonomy" id="751941"/>
    <lineage>
        <taxon>Eukaryota</taxon>
        <taxon>Fungi</taxon>
        <taxon>Dikarya</taxon>
        <taxon>Ascomycota</taxon>
        <taxon>Pezizomycotina</taxon>
        <taxon>Sordariomycetes</taxon>
        <taxon>Hypocreomycetidae</taxon>
        <taxon>Hypocreales</taxon>
        <taxon>Nectriaceae</taxon>
        <taxon>Fusarium</taxon>
        <taxon>Fusarium fujikuroi species complex</taxon>
    </lineage>
</organism>
<keyword evidence="2" id="KW-1185">Reference proteome</keyword>
<evidence type="ECO:0000313" key="1">
    <source>
        <dbReference type="EMBL" id="KAF5556905.1"/>
    </source>
</evidence>
<evidence type="ECO:0000313" key="2">
    <source>
        <dbReference type="Proteomes" id="UP000522262"/>
    </source>
</evidence>